<proteinExistence type="inferred from homology"/>
<gene>
    <name evidence="3" type="ORF">ACFQ4P_08660</name>
</gene>
<dbReference type="InterPro" id="IPR036162">
    <property type="entry name" value="Resolvase-like_N_sf"/>
</dbReference>
<dbReference type="CDD" id="cd03768">
    <property type="entry name" value="SR_ResInv"/>
    <property type="match status" value="1"/>
</dbReference>
<protein>
    <submittedName>
        <fullName evidence="3">Recombinase family protein</fullName>
    </submittedName>
</protein>
<dbReference type="SUPFAM" id="SSF53041">
    <property type="entry name" value="Resolvase-like"/>
    <property type="match status" value="1"/>
</dbReference>
<dbReference type="Proteomes" id="UP001597196">
    <property type="component" value="Unassembled WGS sequence"/>
</dbReference>
<evidence type="ECO:0000313" key="4">
    <source>
        <dbReference type="Proteomes" id="UP001597196"/>
    </source>
</evidence>
<dbReference type="PANTHER" id="PTHR30461:SF26">
    <property type="entry name" value="RESOLVASE HOMOLOG YNEB"/>
    <property type="match status" value="1"/>
</dbReference>
<evidence type="ECO:0000256" key="1">
    <source>
        <dbReference type="ARBA" id="ARBA00009913"/>
    </source>
</evidence>
<name>A0ABW4CI84_9LACO</name>
<dbReference type="RefSeq" id="WP_225877899.1">
    <property type="nucleotide sequence ID" value="NZ_BOLQ01000007.1"/>
</dbReference>
<accession>A0ABW4CI84</accession>
<reference evidence="4" key="1">
    <citation type="journal article" date="2019" name="Int. J. Syst. Evol. Microbiol.">
        <title>The Global Catalogue of Microorganisms (GCM) 10K type strain sequencing project: providing services to taxonomists for standard genome sequencing and annotation.</title>
        <authorList>
            <consortium name="The Broad Institute Genomics Platform"/>
            <consortium name="The Broad Institute Genome Sequencing Center for Infectious Disease"/>
            <person name="Wu L."/>
            <person name="Ma J."/>
        </authorList>
    </citation>
    <scope>NUCLEOTIDE SEQUENCE [LARGE SCALE GENOMIC DNA]</scope>
    <source>
        <strain evidence="4">CCM 8980</strain>
    </source>
</reference>
<organism evidence="3 4">
    <name type="scientific">Lacticaseibacillus mingshuiensis</name>
    <dbReference type="NCBI Taxonomy" id="2799574"/>
    <lineage>
        <taxon>Bacteria</taxon>
        <taxon>Bacillati</taxon>
        <taxon>Bacillota</taxon>
        <taxon>Bacilli</taxon>
        <taxon>Lactobacillales</taxon>
        <taxon>Lactobacillaceae</taxon>
        <taxon>Lacticaseibacillus</taxon>
    </lineage>
</organism>
<evidence type="ECO:0000259" key="2">
    <source>
        <dbReference type="PROSITE" id="PS51736"/>
    </source>
</evidence>
<feature type="domain" description="Resolvase/invertase-type recombinase catalytic" evidence="2">
    <location>
        <begin position="1"/>
        <end position="142"/>
    </location>
</feature>
<dbReference type="Pfam" id="PF00239">
    <property type="entry name" value="Resolvase"/>
    <property type="match status" value="1"/>
</dbReference>
<dbReference type="EMBL" id="JBHTOC010000012">
    <property type="protein sequence ID" value="MFD1430317.1"/>
    <property type="molecule type" value="Genomic_DNA"/>
</dbReference>
<comment type="similarity">
    <text evidence="1">Belongs to the site-specific recombinase resolvase family.</text>
</comment>
<dbReference type="PANTHER" id="PTHR30461">
    <property type="entry name" value="DNA-INVERTASE FROM LAMBDOID PROPHAGE"/>
    <property type="match status" value="1"/>
</dbReference>
<dbReference type="InterPro" id="IPR006119">
    <property type="entry name" value="Resolv_N"/>
</dbReference>
<keyword evidence="4" id="KW-1185">Reference proteome</keyword>
<dbReference type="Gene3D" id="3.40.50.1390">
    <property type="entry name" value="Resolvase, N-terminal catalytic domain"/>
    <property type="match status" value="1"/>
</dbReference>
<sequence length="165" mass="18835">MRIGYASVSTTDQNLARQIEALSKASVEKIFREKASGAKIANRLQLVKMLKFIRESDTVYVQSLDRLGRNSKDLSLILQRIKDAGANFQSLDLPDFSAVPDENLRNMLTNIVLTVCQYLAEQERQAIRERQAQGIKLAKERGVYHGRPVLYCANSRNSKYRHDYN</sequence>
<evidence type="ECO:0000313" key="3">
    <source>
        <dbReference type="EMBL" id="MFD1430317.1"/>
    </source>
</evidence>
<dbReference type="PROSITE" id="PS51736">
    <property type="entry name" value="RECOMBINASES_3"/>
    <property type="match status" value="1"/>
</dbReference>
<comment type="caution">
    <text evidence="3">The sequence shown here is derived from an EMBL/GenBank/DDBJ whole genome shotgun (WGS) entry which is preliminary data.</text>
</comment>
<dbReference type="InterPro" id="IPR050639">
    <property type="entry name" value="SSR_resolvase"/>
</dbReference>
<dbReference type="SMART" id="SM00857">
    <property type="entry name" value="Resolvase"/>
    <property type="match status" value="1"/>
</dbReference>